<accession>A0AA38HHG8</accession>
<dbReference type="RefSeq" id="XP_052949553.1">
    <property type="nucleotide sequence ID" value="XM_053090952.1"/>
</dbReference>
<sequence length="246" mass="26411">MKLIITGATGNAGSGILAAALASPQITQVTLLSRRPVPTSHPKLSTILLPSAEHPSGFDACPTDLVEKLRGHTGVIWALGISQTQVSKEEYVKITHDYTMSFVKGLSTLGTPSQPFKFIFISGEGADQSEKARTLFGNIKGRTEKEIRLSETEGFRTVSVRPGGIIPIVEHRPEMSFLMRTGLPALGAVFRAVYPSMVINSADLGTATVRMATSDWGWDLKTEEGWIGNGRLVAALAAAKHAQQDI</sequence>
<dbReference type="InterPro" id="IPR036291">
    <property type="entry name" value="NAD(P)-bd_dom_sf"/>
</dbReference>
<keyword evidence="2" id="KW-1185">Reference proteome</keyword>
<protein>
    <recommendedName>
        <fullName evidence="3">NAD(P)-binding domain-containing protein</fullName>
    </recommendedName>
</protein>
<dbReference type="PANTHER" id="PTHR14097">
    <property type="entry name" value="OXIDOREDUCTASE HTATIP2"/>
    <property type="match status" value="1"/>
</dbReference>
<comment type="caution">
    <text evidence="1">The sequence shown here is derived from an EMBL/GenBank/DDBJ whole genome shotgun (WGS) entry which is preliminary data.</text>
</comment>
<dbReference type="AlphaFoldDB" id="A0AA38HHG8"/>
<evidence type="ECO:0000313" key="1">
    <source>
        <dbReference type="EMBL" id="KAI9639776.1"/>
    </source>
</evidence>
<dbReference type="PANTHER" id="PTHR14097:SF8">
    <property type="entry name" value="NAD(P)-BINDING DOMAIN-CONTAINING PROTEIN"/>
    <property type="match status" value="1"/>
</dbReference>
<reference evidence="1" key="1">
    <citation type="journal article" date="2022" name="G3 (Bethesda)">
        <title>High quality genome of the basidiomycete yeast Dioszegia hungarica PDD-24b-2 isolated from cloud water.</title>
        <authorList>
            <person name="Jarrige D."/>
            <person name="Haridas S."/>
            <person name="Bleykasten-Grosshans C."/>
            <person name="Joly M."/>
            <person name="Nadalig T."/>
            <person name="Sancelme M."/>
            <person name="Vuilleumier S."/>
            <person name="Grigoriev I.V."/>
            <person name="Amato P."/>
            <person name="Bringel F."/>
        </authorList>
    </citation>
    <scope>NUCLEOTIDE SEQUENCE</scope>
    <source>
        <strain evidence="1">PDD-24b-2</strain>
    </source>
</reference>
<name>A0AA38HHG8_9TREE</name>
<dbReference type="EMBL" id="JAKWFO010000001">
    <property type="protein sequence ID" value="KAI9639776.1"/>
    <property type="molecule type" value="Genomic_DNA"/>
</dbReference>
<dbReference type="Proteomes" id="UP001164286">
    <property type="component" value="Unassembled WGS sequence"/>
</dbReference>
<dbReference type="SUPFAM" id="SSF51735">
    <property type="entry name" value="NAD(P)-binding Rossmann-fold domains"/>
    <property type="match status" value="1"/>
</dbReference>
<evidence type="ECO:0000313" key="2">
    <source>
        <dbReference type="Proteomes" id="UP001164286"/>
    </source>
</evidence>
<dbReference type="Gene3D" id="3.40.50.720">
    <property type="entry name" value="NAD(P)-binding Rossmann-like Domain"/>
    <property type="match status" value="1"/>
</dbReference>
<gene>
    <name evidence="1" type="ORF">MKK02DRAFT_40101</name>
</gene>
<dbReference type="GeneID" id="77730157"/>
<organism evidence="1 2">
    <name type="scientific">Dioszegia hungarica</name>
    <dbReference type="NCBI Taxonomy" id="4972"/>
    <lineage>
        <taxon>Eukaryota</taxon>
        <taxon>Fungi</taxon>
        <taxon>Dikarya</taxon>
        <taxon>Basidiomycota</taxon>
        <taxon>Agaricomycotina</taxon>
        <taxon>Tremellomycetes</taxon>
        <taxon>Tremellales</taxon>
        <taxon>Bulleribasidiaceae</taxon>
        <taxon>Dioszegia</taxon>
    </lineage>
</organism>
<proteinExistence type="predicted"/>
<evidence type="ECO:0008006" key="3">
    <source>
        <dbReference type="Google" id="ProtNLM"/>
    </source>
</evidence>